<evidence type="ECO:0000256" key="16">
    <source>
        <dbReference type="ARBA" id="ARBA00023170"/>
    </source>
</evidence>
<name>J1K320_9HYPH</name>
<evidence type="ECO:0000313" key="20">
    <source>
        <dbReference type="Proteomes" id="UP000008952"/>
    </source>
</evidence>
<dbReference type="Pfam" id="PF13426">
    <property type="entry name" value="PAS_9"/>
    <property type="match status" value="1"/>
</dbReference>
<feature type="domain" description="PAC" evidence="18">
    <location>
        <begin position="82"/>
        <end position="134"/>
    </location>
</feature>
<dbReference type="InterPro" id="IPR000014">
    <property type="entry name" value="PAS"/>
</dbReference>
<gene>
    <name evidence="19" type="ORF">ME5_00190</name>
</gene>
<keyword evidence="13" id="KW-0067">ATP-binding</keyword>
<evidence type="ECO:0000256" key="10">
    <source>
        <dbReference type="ARBA" id="ARBA00022737"/>
    </source>
</evidence>
<evidence type="ECO:0000256" key="6">
    <source>
        <dbReference type="ARBA" id="ARBA00022606"/>
    </source>
</evidence>
<dbReference type="PANTHER" id="PTHR41523:SF8">
    <property type="entry name" value="ETHYLENE RESPONSE SENSOR PROTEIN"/>
    <property type="match status" value="1"/>
</dbReference>
<dbReference type="HOGENOM" id="CLU_000445_114_57_5"/>
<dbReference type="GO" id="GO:0009881">
    <property type="term" value="F:photoreceptor activity"/>
    <property type="evidence" value="ECO:0007669"/>
    <property type="project" value="UniProtKB-KW"/>
</dbReference>
<dbReference type="InterPro" id="IPR011102">
    <property type="entry name" value="Sig_transdc_His_kinase_HWE"/>
</dbReference>
<evidence type="ECO:0000256" key="4">
    <source>
        <dbReference type="ARBA" id="ARBA00022543"/>
    </source>
</evidence>
<keyword evidence="4" id="KW-0600">Photoreceptor protein</keyword>
<keyword evidence="20" id="KW-1185">Reference proteome</keyword>
<dbReference type="Proteomes" id="UP000008952">
    <property type="component" value="Unassembled WGS sequence"/>
</dbReference>
<dbReference type="GO" id="GO:0005524">
    <property type="term" value="F:ATP binding"/>
    <property type="evidence" value="ECO:0007669"/>
    <property type="project" value="UniProtKB-KW"/>
</dbReference>
<dbReference type="PANTHER" id="PTHR41523">
    <property type="entry name" value="TWO-COMPONENT SYSTEM SENSOR PROTEIN"/>
    <property type="match status" value="1"/>
</dbReference>
<dbReference type="AlphaFoldDB" id="J1K320"/>
<dbReference type="PROSITE" id="PS50113">
    <property type="entry name" value="PAC"/>
    <property type="match status" value="1"/>
</dbReference>
<evidence type="ECO:0000256" key="12">
    <source>
        <dbReference type="ARBA" id="ARBA00022777"/>
    </source>
</evidence>
<dbReference type="InterPro" id="IPR001610">
    <property type="entry name" value="PAC"/>
</dbReference>
<keyword evidence="15" id="KW-0843">Virulence</keyword>
<dbReference type="SMART" id="SM00086">
    <property type="entry name" value="PAC"/>
    <property type="match status" value="2"/>
</dbReference>
<feature type="domain" description="PAS" evidence="17">
    <location>
        <begin position="7"/>
        <end position="78"/>
    </location>
</feature>
<keyword evidence="8" id="KW-0288">FMN</keyword>
<evidence type="ECO:0000256" key="7">
    <source>
        <dbReference type="ARBA" id="ARBA00022630"/>
    </source>
</evidence>
<dbReference type="InterPro" id="IPR035965">
    <property type="entry name" value="PAS-like_dom_sf"/>
</dbReference>
<evidence type="ECO:0000256" key="11">
    <source>
        <dbReference type="ARBA" id="ARBA00022741"/>
    </source>
</evidence>
<dbReference type="GO" id="GO:0004673">
    <property type="term" value="F:protein histidine kinase activity"/>
    <property type="evidence" value="ECO:0007669"/>
    <property type="project" value="UniProtKB-EC"/>
</dbReference>
<keyword evidence="5" id="KW-0597">Phosphoprotein</keyword>
<proteinExistence type="predicted"/>
<dbReference type="EC" id="2.7.13.3" evidence="2"/>
<dbReference type="OrthoDB" id="341208at2"/>
<keyword evidence="16" id="KW-0675">Receptor</keyword>
<accession>J1K320</accession>
<dbReference type="EMBL" id="AIMB01000002">
    <property type="protein sequence ID" value="EJF91495.1"/>
    <property type="molecule type" value="Genomic_DNA"/>
</dbReference>
<keyword evidence="7" id="KW-0285">Flavoprotein</keyword>
<keyword evidence="9" id="KW-0808">Transferase</keyword>
<dbReference type="NCBIfam" id="TIGR00229">
    <property type="entry name" value="sensory_box"/>
    <property type="match status" value="1"/>
</dbReference>
<dbReference type="PATRIC" id="fig|1094558.3.peg.209"/>
<keyword evidence="11" id="KW-0547">Nucleotide-binding</keyword>
<evidence type="ECO:0000256" key="9">
    <source>
        <dbReference type="ARBA" id="ARBA00022679"/>
    </source>
</evidence>
<keyword evidence="12" id="KW-0418">Kinase</keyword>
<dbReference type="eggNOG" id="COG3920">
    <property type="taxonomic scope" value="Bacteria"/>
</dbReference>
<comment type="catalytic activity">
    <reaction evidence="1">
        <text>ATP + protein L-histidine = ADP + protein N-phospho-L-histidine.</text>
        <dbReference type="EC" id="2.7.13.3"/>
    </reaction>
</comment>
<evidence type="ECO:0000259" key="18">
    <source>
        <dbReference type="PROSITE" id="PS50113"/>
    </source>
</evidence>
<dbReference type="InterPro" id="IPR000700">
    <property type="entry name" value="PAS-assoc_C"/>
</dbReference>
<evidence type="ECO:0000256" key="8">
    <source>
        <dbReference type="ARBA" id="ARBA00022643"/>
    </source>
</evidence>
<sequence length="472" mass="53996">MTLLKNDNNFIQSILDNALDYAILTTTMDGTIVSWNKGAEKLFGWKDHEIIGQSLELLFTLEDRANNLAATRRQMARHHRIDPVERFHIRKDGRQFWASGDLQLLYGKDGTPEGFLKIVRDRTEAQQQAEALRISEERLRLAQTAASIGAFEIDPKHTLFKTTPQFLKLLGLEENTALSFHDFLAFITQGQDQILDYFKNDLAMDRLFQHKDSAHHTNKVFHTDIEIKRANDSQLRWLAYWAETIEDTVNKNVPPRIIGVLQDITEQRLYQEKQTMVSNELAHRVKNILTIVQSIANQTFMHATSTKDALNVFSKRIAALAKAQDLLTKGTDKGADLRVLISQSLDIYDEMQSRFFIDGPSLKLSSQAVLTMVLALHELCTNAVKYGALSNDKGIIIIKWQLQDKEFFFYWQEKDGPKIKNPHHKGFGSTLIERLLPANLKAITHLTYATDGLLFELRAPFDKDSFPDLKDI</sequence>
<evidence type="ECO:0000256" key="14">
    <source>
        <dbReference type="ARBA" id="ARBA00022991"/>
    </source>
</evidence>
<dbReference type="STRING" id="1094558.ME5_00190"/>
<dbReference type="SUPFAM" id="SSF55785">
    <property type="entry name" value="PYP-like sensor domain (PAS domain)"/>
    <property type="match status" value="2"/>
</dbReference>
<evidence type="ECO:0000256" key="15">
    <source>
        <dbReference type="ARBA" id="ARBA00023026"/>
    </source>
</evidence>
<evidence type="ECO:0000256" key="13">
    <source>
        <dbReference type="ARBA" id="ARBA00022840"/>
    </source>
</evidence>
<evidence type="ECO:0000256" key="1">
    <source>
        <dbReference type="ARBA" id="ARBA00000085"/>
    </source>
</evidence>
<dbReference type="SMART" id="SM00091">
    <property type="entry name" value="PAS"/>
    <property type="match status" value="2"/>
</dbReference>
<keyword evidence="10" id="KW-0677">Repeat</keyword>
<dbReference type="Gene3D" id="3.30.565.10">
    <property type="entry name" value="Histidine kinase-like ATPase, C-terminal domain"/>
    <property type="match status" value="1"/>
</dbReference>
<dbReference type="Pfam" id="PF07536">
    <property type="entry name" value="HWE_HK"/>
    <property type="match status" value="1"/>
</dbReference>
<evidence type="ECO:0000256" key="2">
    <source>
        <dbReference type="ARBA" id="ARBA00012438"/>
    </source>
</evidence>
<organism evidence="19 20">
    <name type="scientific">Bartonella tamiae Th239</name>
    <dbReference type="NCBI Taxonomy" id="1094558"/>
    <lineage>
        <taxon>Bacteria</taxon>
        <taxon>Pseudomonadati</taxon>
        <taxon>Pseudomonadota</taxon>
        <taxon>Alphaproteobacteria</taxon>
        <taxon>Hyphomicrobiales</taxon>
        <taxon>Bartonellaceae</taxon>
        <taxon>Bartonella</taxon>
    </lineage>
</organism>
<dbReference type="RefSeq" id="WP_008037561.1">
    <property type="nucleotide sequence ID" value="NZ_JH725147.1"/>
</dbReference>
<dbReference type="CDD" id="cd00130">
    <property type="entry name" value="PAS"/>
    <property type="match status" value="1"/>
</dbReference>
<keyword evidence="14" id="KW-0157">Chromophore</keyword>
<evidence type="ECO:0000313" key="19">
    <source>
        <dbReference type="EMBL" id="EJF91495.1"/>
    </source>
</evidence>
<keyword evidence="6" id="KW-0716">Sensory transduction</keyword>
<dbReference type="PROSITE" id="PS50112">
    <property type="entry name" value="PAS"/>
    <property type="match status" value="1"/>
</dbReference>
<dbReference type="InterPro" id="IPR036890">
    <property type="entry name" value="HATPase_C_sf"/>
</dbReference>
<dbReference type="SMART" id="SM00911">
    <property type="entry name" value="HWE_HK"/>
    <property type="match status" value="1"/>
</dbReference>
<dbReference type="Gene3D" id="3.30.450.20">
    <property type="entry name" value="PAS domain"/>
    <property type="match status" value="3"/>
</dbReference>
<reference evidence="19 20" key="1">
    <citation type="submission" date="2012-03" db="EMBL/GenBank/DDBJ databases">
        <title>The Genome Sequence of Bartonella tamiae Th239.</title>
        <authorList>
            <consortium name="The Broad Institute Genome Sequencing Platform"/>
            <consortium name="The Broad Institute Genome Sequencing Center for Infectious Disease"/>
            <person name="Feldgarden M."/>
            <person name="Kirby J."/>
            <person name="Kosoy M."/>
            <person name="Birtles R."/>
            <person name="Probert W.S."/>
            <person name="Chiaraviglio L."/>
            <person name="Young S.K."/>
            <person name="Zeng Q."/>
            <person name="Gargeya S."/>
            <person name="Fitzgerald M."/>
            <person name="Haas B."/>
            <person name="Abouelleil A."/>
            <person name="Alvarado L."/>
            <person name="Arachchi H.M."/>
            <person name="Berlin A."/>
            <person name="Chapman S.B."/>
            <person name="Gearin G."/>
            <person name="Goldberg J."/>
            <person name="Griggs A."/>
            <person name="Gujja S."/>
            <person name="Hansen M."/>
            <person name="Heiman D."/>
            <person name="Howarth C."/>
            <person name="Larimer J."/>
            <person name="Lui A."/>
            <person name="MacDonald P.J.P."/>
            <person name="McCowen C."/>
            <person name="Montmayeur A."/>
            <person name="Murphy C."/>
            <person name="Neiman D."/>
            <person name="Pearson M."/>
            <person name="Priest M."/>
            <person name="Roberts A."/>
            <person name="Saif S."/>
            <person name="Shea T."/>
            <person name="Sisk P."/>
            <person name="Stolte C."/>
            <person name="Sykes S."/>
            <person name="Wortman J."/>
            <person name="Nusbaum C."/>
            <person name="Birren B."/>
        </authorList>
    </citation>
    <scope>NUCLEOTIDE SEQUENCE [LARGE SCALE GENOMIC DNA]</scope>
    <source>
        <strain evidence="19 20">Th239</strain>
    </source>
</reference>
<evidence type="ECO:0000256" key="3">
    <source>
        <dbReference type="ARBA" id="ARBA00021740"/>
    </source>
</evidence>
<comment type="caution">
    <text evidence="19">The sequence shown here is derived from an EMBL/GenBank/DDBJ whole genome shotgun (WGS) entry which is preliminary data.</text>
</comment>
<protein>
    <recommendedName>
        <fullName evidence="3">Blue-light-activated histidine kinase</fullName>
        <ecNumber evidence="2">2.7.13.3</ecNumber>
    </recommendedName>
</protein>
<evidence type="ECO:0000259" key="17">
    <source>
        <dbReference type="PROSITE" id="PS50112"/>
    </source>
</evidence>
<evidence type="ECO:0000256" key="5">
    <source>
        <dbReference type="ARBA" id="ARBA00022553"/>
    </source>
</evidence>